<feature type="signal peptide" evidence="2">
    <location>
        <begin position="1"/>
        <end position="24"/>
    </location>
</feature>
<evidence type="ECO:0000256" key="1">
    <source>
        <dbReference type="SAM" id="MobiDB-lite"/>
    </source>
</evidence>
<feature type="region of interest" description="Disordered" evidence="1">
    <location>
        <begin position="47"/>
        <end position="69"/>
    </location>
</feature>
<evidence type="ECO:0008006" key="5">
    <source>
        <dbReference type="Google" id="ProtNLM"/>
    </source>
</evidence>
<dbReference type="SUPFAM" id="SSF51445">
    <property type="entry name" value="(Trans)glycosidases"/>
    <property type="match status" value="1"/>
</dbReference>
<proteinExistence type="predicted"/>
<dbReference type="InterPro" id="IPR006311">
    <property type="entry name" value="TAT_signal"/>
</dbReference>
<dbReference type="PROSITE" id="PS51318">
    <property type="entry name" value="TAT"/>
    <property type="match status" value="1"/>
</dbReference>
<keyword evidence="2" id="KW-0732">Signal</keyword>
<gene>
    <name evidence="3" type="ORF">ACFPCY_17085</name>
</gene>
<sequence>MSGIRRRAVIAGLAAAAVGGAAMARPGESQARAFAWVRGQTPARPTALADHGADLAPHRGGPAHHGGLVQRGVNYDTEREVWKPAFVRREIRAIRRDLHCNAVILLGGDLRRLELAARCAADEGMFVWFEPRQFDRNAARTLEFLRAVAAMAERLRRRRPGVGMSMGCELTIFMDGLVPGKDYRERAANLGTQAGQGYNERLNAFLVRAHDTVRPLFKGLLTYTSGVWESVDWRKFDVVGVDLYRDATNEATYRRDVRALHRFGKPVVITEFGCCTYLGADKRGGDGFDAVDWNAEPPVLKPGIVRDERVQSRYISELLDVYESEGVYGAFVYDFIEPHSPTNPSDPRHDLDTAGFALVKVGSDYPKTGNFEPKDAFRTLARRFSPRS</sequence>
<feature type="chain" id="PRO_5045849589" description="Abortive infection protein" evidence="2">
    <location>
        <begin position="25"/>
        <end position="388"/>
    </location>
</feature>
<dbReference type="RefSeq" id="WP_378256205.1">
    <property type="nucleotide sequence ID" value="NZ_JBHSIT010000004.1"/>
</dbReference>
<keyword evidence="4" id="KW-1185">Reference proteome</keyword>
<comment type="caution">
    <text evidence="3">The sequence shown here is derived from an EMBL/GenBank/DDBJ whole genome shotgun (WGS) entry which is preliminary data.</text>
</comment>
<dbReference type="InterPro" id="IPR017853">
    <property type="entry name" value="GH"/>
</dbReference>
<dbReference type="Gene3D" id="3.20.20.80">
    <property type="entry name" value="Glycosidases"/>
    <property type="match status" value="1"/>
</dbReference>
<evidence type="ECO:0000313" key="3">
    <source>
        <dbReference type="EMBL" id="MFC4909041.1"/>
    </source>
</evidence>
<dbReference type="EMBL" id="JBHSIT010000004">
    <property type="protein sequence ID" value="MFC4909041.1"/>
    <property type="molecule type" value="Genomic_DNA"/>
</dbReference>
<name>A0ABV9TZR1_9ACTN</name>
<organism evidence="3 4">
    <name type="scientific">Actinomadura gamaensis</name>
    <dbReference type="NCBI Taxonomy" id="1763541"/>
    <lineage>
        <taxon>Bacteria</taxon>
        <taxon>Bacillati</taxon>
        <taxon>Actinomycetota</taxon>
        <taxon>Actinomycetes</taxon>
        <taxon>Streptosporangiales</taxon>
        <taxon>Thermomonosporaceae</taxon>
        <taxon>Actinomadura</taxon>
    </lineage>
</organism>
<protein>
    <recommendedName>
        <fullName evidence="5">Abortive infection protein</fullName>
    </recommendedName>
</protein>
<dbReference type="Proteomes" id="UP001595872">
    <property type="component" value="Unassembled WGS sequence"/>
</dbReference>
<accession>A0ABV9TZR1</accession>
<evidence type="ECO:0000256" key="2">
    <source>
        <dbReference type="SAM" id="SignalP"/>
    </source>
</evidence>
<reference evidence="4" key="1">
    <citation type="journal article" date="2019" name="Int. J. Syst. Evol. Microbiol.">
        <title>The Global Catalogue of Microorganisms (GCM) 10K type strain sequencing project: providing services to taxonomists for standard genome sequencing and annotation.</title>
        <authorList>
            <consortium name="The Broad Institute Genomics Platform"/>
            <consortium name="The Broad Institute Genome Sequencing Center for Infectious Disease"/>
            <person name="Wu L."/>
            <person name="Ma J."/>
        </authorList>
    </citation>
    <scope>NUCLEOTIDE SEQUENCE [LARGE SCALE GENOMIC DNA]</scope>
    <source>
        <strain evidence="4">KLKA75</strain>
    </source>
</reference>
<evidence type="ECO:0000313" key="4">
    <source>
        <dbReference type="Proteomes" id="UP001595872"/>
    </source>
</evidence>